<proteinExistence type="predicted"/>
<reference evidence="3" key="1">
    <citation type="submission" date="2016-11" db="UniProtKB">
        <authorList>
            <consortium name="WormBaseParasite"/>
        </authorList>
    </citation>
    <scope>IDENTIFICATION</scope>
</reference>
<dbReference type="PANTHER" id="PTHR22744">
    <property type="entry name" value="HELIX LOOP HELIX PROTEIN 21-RELATED"/>
    <property type="match status" value="1"/>
</dbReference>
<evidence type="ECO:0000313" key="3">
    <source>
        <dbReference type="WBParaSite" id="Hba_08011"/>
    </source>
</evidence>
<feature type="domain" description="BTB" evidence="1">
    <location>
        <begin position="35"/>
        <end position="103"/>
    </location>
</feature>
<accession>A0A1I7WSE7</accession>
<evidence type="ECO:0000259" key="1">
    <source>
        <dbReference type="PROSITE" id="PS50097"/>
    </source>
</evidence>
<name>A0A1I7WSE7_HETBA</name>
<dbReference type="AlphaFoldDB" id="A0A1I7WSE7"/>
<dbReference type="SMART" id="SM00225">
    <property type="entry name" value="BTB"/>
    <property type="match status" value="1"/>
</dbReference>
<organism evidence="2 3">
    <name type="scientific">Heterorhabditis bacteriophora</name>
    <name type="common">Entomopathogenic nematode worm</name>
    <dbReference type="NCBI Taxonomy" id="37862"/>
    <lineage>
        <taxon>Eukaryota</taxon>
        <taxon>Metazoa</taxon>
        <taxon>Ecdysozoa</taxon>
        <taxon>Nematoda</taxon>
        <taxon>Chromadorea</taxon>
        <taxon>Rhabditida</taxon>
        <taxon>Rhabditina</taxon>
        <taxon>Rhabditomorpha</taxon>
        <taxon>Strongyloidea</taxon>
        <taxon>Heterorhabditidae</taxon>
        <taxon>Heterorhabditis</taxon>
    </lineage>
</organism>
<dbReference type="InterPro" id="IPR000210">
    <property type="entry name" value="BTB/POZ_dom"/>
</dbReference>
<dbReference type="InterPro" id="IPR011333">
    <property type="entry name" value="SKP1/BTB/POZ_sf"/>
</dbReference>
<dbReference type="Pfam" id="PF00651">
    <property type="entry name" value="BTB"/>
    <property type="match status" value="1"/>
</dbReference>
<protein>
    <submittedName>
        <fullName evidence="3">BTB domain-containing protein</fullName>
    </submittedName>
</protein>
<dbReference type="PROSITE" id="PS50097">
    <property type="entry name" value="BTB"/>
    <property type="match status" value="1"/>
</dbReference>
<keyword evidence="2" id="KW-1185">Reference proteome</keyword>
<sequence>MLNVLSLLKTVYHTMLQNIRRARYIYNFFEVAQESDMALVIENKELFINSSYLSMLSPYFRSLHCSKVKEPRYGDLQVKDVFCNKYLIELLHVVYPSKKSITVENVEVMLALGDRFLFESVLIECENFLVTPAAENIDVFIKLEWASKYAMADLQQYLKYSSSYINIKKYRCFSYILDGFSIAYS</sequence>
<dbReference type="WBParaSite" id="Hba_08011">
    <property type="protein sequence ID" value="Hba_08011"/>
    <property type="gene ID" value="Hba_08011"/>
</dbReference>
<dbReference type="Proteomes" id="UP000095283">
    <property type="component" value="Unplaced"/>
</dbReference>
<evidence type="ECO:0000313" key="2">
    <source>
        <dbReference type="Proteomes" id="UP000095283"/>
    </source>
</evidence>
<dbReference type="Gene3D" id="3.30.710.10">
    <property type="entry name" value="Potassium Channel Kv1.1, Chain A"/>
    <property type="match status" value="1"/>
</dbReference>
<dbReference type="PANTHER" id="PTHR22744:SF14">
    <property type="entry name" value="BTB DOMAIN-CONTAINING PROTEIN-RELATED"/>
    <property type="match status" value="1"/>
</dbReference>
<dbReference type="SUPFAM" id="SSF54695">
    <property type="entry name" value="POZ domain"/>
    <property type="match status" value="1"/>
</dbReference>